<dbReference type="SMART" id="SM00530">
    <property type="entry name" value="HTH_XRE"/>
    <property type="match status" value="1"/>
</dbReference>
<dbReference type="CDD" id="cd00093">
    <property type="entry name" value="HTH_XRE"/>
    <property type="match status" value="1"/>
</dbReference>
<dbReference type="Pfam" id="PF01381">
    <property type="entry name" value="HTH_3"/>
    <property type="match status" value="1"/>
</dbReference>
<dbReference type="InterPro" id="IPR001387">
    <property type="entry name" value="Cro/C1-type_HTH"/>
</dbReference>
<dbReference type="PANTHER" id="PTHR46558">
    <property type="entry name" value="TRACRIPTIONAL REGULATORY PROTEIN-RELATED-RELATED"/>
    <property type="match status" value="1"/>
</dbReference>
<dbReference type="GO" id="GO:0003677">
    <property type="term" value="F:DNA binding"/>
    <property type="evidence" value="ECO:0007669"/>
    <property type="project" value="UniProtKB-KW"/>
</dbReference>
<sequence length="112" mass="12871">MQTQLAARIVDLRERVNMSQSELAKRLGIDKSSMNKIEKSTRKVSSEELDKIASIFDVSTDYLLGRSTPDRKHIEQETDLDKAIDESRSFDGKPISDHDREVVKKILRGYFN</sequence>
<evidence type="ECO:0000259" key="2">
    <source>
        <dbReference type="PROSITE" id="PS50943"/>
    </source>
</evidence>
<dbReference type="SUPFAM" id="SSF47413">
    <property type="entry name" value="lambda repressor-like DNA-binding domains"/>
    <property type="match status" value="1"/>
</dbReference>
<evidence type="ECO:0000313" key="4">
    <source>
        <dbReference type="Proteomes" id="UP000030001"/>
    </source>
</evidence>
<proteinExistence type="predicted"/>
<keyword evidence="1" id="KW-0238">DNA-binding</keyword>
<dbReference type="Gene3D" id="1.10.260.40">
    <property type="entry name" value="lambda repressor-like DNA-binding domains"/>
    <property type="match status" value="1"/>
</dbReference>
<reference evidence="3 4" key="1">
    <citation type="submission" date="2014-09" db="EMBL/GenBank/DDBJ databases">
        <title>Lactobacillus mucosae CRL573 Genome Sequencing.</title>
        <authorList>
            <person name="Bleckwedel J."/>
            <person name="Teran L.C."/>
            <person name="Bonacina J."/>
            <person name="Saavedra L."/>
            <person name="Mozzi F.B."/>
            <person name="Raya R.R."/>
        </authorList>
    </citation>
    <scope>NUCLEOTIDE SEQUENCE [LARGE SCALE GENOMIC DNA]</scope>
    <source>
        <strain evidence="3 4">CRL573</strain>
    </source>
</reference>
<accession>A0A099YF93</accession>
<dbReference type="RefSeq" id="WP_034539521.1">
    <property type="nucleotide sequence ID" value="NZ_JAQONB010000030.1"/>
</dbReference>
<name>A0A099YF93_LIMMU</name>
<evidence type="ECO:0000256" key="1">
    <source>
        <dbReference type="ARBA" id="ARBA00023125"/>
    </source>
</evidence>
<dbReference type="InterPro" id="IPR010982">
    <property type="entry name" value="Lambda_DNA-bd_dom_sf"/>
</dbReference>
<dbReference type="EMBL" id="JROC01000026">
    <property type="protein sequence ID" value="KGL67240.1"/>
    <property type="molecule type" value="Genomic_DNA"/>
</dbReference>
<protein>
    <recommendedName>
        <fullName evidence="2">HTH cro/C1-type domain-containing protein</fullName>
    </recommendedName>
</protein>
<dbReference type="AlphaFoldDB" id="A0A099YF93"/>
<dbReference type="PANTHER" id="PTHR46558:SF11">
    <property type="entry name" value="HTH-TYPE TRANSCRIPTIONAL REGULATOR XRE"/>
    <property type="match status" value="1"/>
</dbReference>
<evidence type="ECO:0000313" key="3">
    <source>
        <dbReference type="EMBL" id="KGL67240.1"/>
    </source>
</evidence>
<dbReference type="Proteomes" id="UP000030001">
    <property type="component" value="Unassembled WGS sequence"/>
</dbReference>
<dbReference type="PROSITE" id="PS50943">
    <property type="entry name" value="HTH_CROC1"/>
    <property type="match status" value="1"/>
</dbReference>
<organism evidence="3 4">
    <name type="scientific">Limosilactobacillus mucosae</name>
    <name type="common">Lactobacillus mucosae</name>
    <dbReference type="NCBI Taxonomy" id="97478"/>
    <lineage>
        <taxon>Bacteria</taxon>
        <taxon>Bacillati</taxon>
        <taxon>Bacillota</taxon>
        <taxon>Bacilli</taxon>
        <taxon>Lactobacillales</taxon>
        <taxon>Lactobacillaceae</taxon>
        <taxon>Limosilactobacillus</taxon>
    </lineage>
</organism>
<feature type="domain" description="HTH cro/C1-type" evidence="2">
    <location>
        <begin position="9"/>
        <end position="63"/>
    </location>
</feature>
<comment type="caution">
    <text evidence="3">The sequence shown here is derived from an EMBL/GenBank/DDBJ whole genome shotgun (WGS) entry which is preliminary data.</text>
</comment>
<gene>
    <name evidence="3" type="ORF">LX03_02840</name>
</gene>